<dbReference type="AlphaFoldDB" id="A0A3E2NK44"/>
<comment type="caution">
    <text evidence="1">The sequence shown here is derived from an EMBL/GenBank/DDBJ whole genome shotgun (WGS) entry which is preliminary data.</text>
</comment>
<accession>A0A3E2NK44</accession>
<dbReference type="Proteomes" id="UP000260823">
    <property type="component" value="Unassembled WGS sequence"/>
</dbReference>
<reference evidence="1 2" key="1">
    <citation type="submission" date="2018-08" db="EMBL/GenBank/DDBJ databases">
        <title>Mucilaginibacter terrae sp. nov., isolated from manganese diggings.</title>
        <authorList>
            <person name="Huang Y."/>
            <person name="Zhou Z."/>
        </authorList>
    </citation>
    <scope>NUCLEOTIDE SEQUENCE [LARGE SCALE GENOMIC DNA]</scope>
    <source>
        <strain evidence="1 2">ZH6</strain>
    </source>
</reference>
<proteinExistence type="predicted"/>
<dbReference type="RefSeq" id="WP_117384736.1">
    <property type="nucleotide sequence ID" value="NZ_QWDE01000005.1"/>
</dbReference>
<dbReference type="PROSITE" id="PS51257">
    <property type="entry name" value="PROKAR_LIPOPROTEIN"/>
    <property type="match status" value="1"/>
</dbReference>
<dbReference type="EMBL" id="QWDE01000005">
    <property type="protein sequence ID" value="RFZ81369.1"/>
    <property type="molecule type" value="Genomic_DNA"/>
</dbReference>
<dbReference type="OrthoDB" id="1494315at2"/>
<protein>
    <recommendedName>
        <fullName evidence="3">Lipoprotein</fullName>
    </recommendedName>
</protein>
<evidence type="ECO:0008006" key="3">
    <source>
        <dbReference type="Google" id="ProtNLM"/>
    </source>
</evidence>
<keyword evidence="2" id="KW-1185">Reference proteome</keyword>
<name>A0A3E2NK44_9SPHI</name>
<sequence>MKICGYILVFTVVFFTTACKQKSGKQMADVPDTTEVKAIPAEQLIEPGVSIGHIKLNSSLDSAASTLGRPDCSDAAMGSALYTWYADHDTTKYKTSIFAHRNMGGKDEAVQRIKKILVTSPWFKTSEYISTGNTLADIKKYYTLKQGNNHNAQGQTIQTYTDTEKGISFEINPSGKCVGILVYQPNSSADASINMH</sequence>
<evidence type="ECO:0000313" key="1">
    <source>
        <dbReference type="EMBL" id="RFZ81369.1"/>
    </source>
</evidence>
<organism evidence="1 2">
    <name type="scientific">Mucilaginibacter terrenus</name>
    <dbReference type="NCBI Taxonomy" id="2482727"/>
    <lineage>
        <taxon>Bacteria</taxon>
        <taxon>Pseudomonadati</taxon>
        <taxon>Bacteroidota</taxon>
        <taxon>Sphingobacteriia</taxon>
        <taxon>Sphingobacteriales</taxon>
        <taxon>Sphingobacteriaceae</taxon>
        <taxon>Mucilaginibacter</taxon>
    </lineage>
</organism>
<gene>
    <name evidence="1" type="ORF">DYU05_18980</name>
</gene>
<evidence type="ECO:0000313" key="2">
    <source>
        <dbReference type="Proteomes" id="UP000260823"/>
    </source>
</evidence>